<dbReference type="EMBL" id="WPHR01000041">
    <property type="protein sequence ID" value="MUZ75959.1"/>
    <property type="molecule type" value="Genomic_DNA"/>
</dbReference>
<gene>
    <name evidence="1" type="ORF">GOZ90_25190</name>
</gene>
<evidence type="ECO:0000313" key="1">
    <source>
        <dbReference type="EMBL" id="MUZ75959.1"/>
    </source>
</evidence>
<sequence length="281" mass="31735">MLPSTLLLVDSNCLRSSELRNFLNASFENAIVIDHLVLFEIFKKNPLVTSRASLAIAADFIDQIYVIKPTHHWLDEVIMSARDLERLIDSEATKDLRELCQGLFQDPPTDGITSRVEARQAEAVNYVDRLSEEMGEYETALLERAKEFSASELAEIRTGNVVTDETREKINALLYEITGHFILSYQEPNRTKPLSIAIARNMFAFRYALCVVLFYIEWVQLGRGSKKLTKRLNDIVDLQIAAVSTFFSGVASSDARTRTVAKGATHMLAKWGAFIRLTDKP</sequence>
<organism evidence="1 2">
    <name type="scientific">Agrobacterium vitis</name>
    <name type="common">Rhizobium vitis</name>
    <dbReference type="NCBI Taxonomy" id="373"/>
    <lineage>
        <taxon>Bacteria</taxon>
        <taxon>Pseudomonadati</taxon>
        <taxon>Pseudomonadota</taxon>
        <taxon>Alphaproteobacteria</taxon>
        <taxon>Hyphomicrobiales</taxon>
        <taxon>Rhizobiaceae</taxon>
        <taxon>Rhizobium/Agrobacterium group</taxon>
        <taxon>Agrobacterium</taxon>
    </lineage>
</organism>
<proteinExistence type="predicted"/>
<accession>A0A6L6VNR2</accession>
<evidence type="ECO:0000313" key="2">
    <source>
        <dbReference type="Proteomes" id="UP000477951"/>
    </source>
</evidence>
<reference evidence="1 2" key="1">
    <citation type="submission" date="2019-12" db="EMBL/GenBank/DDBJ databases">
        <title>Whole-genome sequencing of Allorhizobium vitis.</title>
        <authorList>
            <person name="Gan H.M."/>
            <person name="Szegedi E."/>
            <person name="Burr T."/>
            <person name="Savka M.A."/>
        </authorList>
    </citation>
    <scope>NUCLEOTIDE SEQUENCE [LARGE SCALE GENOMIC DNA]</scope>
    <source>
        <strain evidence="1 2">CG516</strain>
    </source>
</reference>
<name>A0A6L6VNR2_AGRVI</name>
<dbReference type="RefSeq" id="WP_156616486.1">
    <property type="nucleotide sequence ID" value="NZ_WPHR01000041.1"/>
</dbReference>
<protein>
    <submittedName>
        <fullName evidence="1">Uncharacterized protein</fullName>
    </submittedName>
</protein>
<dbReference type="AlphaFoldDB" id="A0A6L6VNR2"/>
<comment type="caution">
    <text evidence="1">The sequence shown here is derived from an EMBL/GenBank/DDBJ whole genome shotgun (WGS) entry which is preliminary data.</text>
</comment>
<dbReference type="Proteomes" id="UP000477951">
    <property type="component" value="Unassembled WGS sequence"/>
</dbReference>